<feature type="transmembrane region" description="Helical" evidence="10">
    <location>
        <begin position="257"/>
        <end position="276"/>
    </location>
</feature>
<evidence type="ECO:0000256" key="10">
    <source>
        <dbReference type="SAM" id="Phobius"/>
    </source>
</evidence>
<evidence type="ECO:0000313" key="12">
    <source>
        <dbReference type="EnsemblMetazoa" id="XP_038059363.1"/>
    </source>
</evidence>
<feature type="compositionally biased region" description="Low complexity" evidence="9">
    <location>
        <begin position="367"/>
        <end position="383"/>
    </location>
</feature>
<dbReference type="GeneID" id="119730487"/>
<dbReference type="PRINTS" id="PR00237">
    <property type="entry name" value="GPCRRHODOPSN"/>
</dbReference>
<dbReference type="GO" id="GO:0005886">
    <property type="term" value="C:plasma membrane"/>
    <property type="evidence" value="ECO:0007669"/>
    <property type="project" value="TreeGrafter"/>
</dbReference>
<organism evidence="12 13">
    <name type="scientific">Patiria miniata</name>
    <name type="common">Bat star</name>
    <name type="synonym">Asterina miniata</name>
    <dbReference type="NCBI Taxonomy" id="46514"/>
    <lineage>
        <taxon>Eukaryota</taxon>
        <taxon>Metazoa</taxon>
        <taxon>Echinodermata</taxon>
        <taxon>Eleutherozoa</taxon>
        <taxon>Asterozoa</taxon>
        <taxon>Asteroidea</taxon>
        <taxon>Valvatacea</taxon>
        <taxon>Valvatida</taxon>
        <taxon>Asterinidae</taxon>
        <taxon>Patiria</taxon>
    </lineage>
</organism>
<dbReference type="InterPro" id="IPR017452">
    <property type="entry name" value="GPCR_Rhodpsn_7TM"/>
</dbReference>
<protein>
    <recommendedName>
        <fullName evidence="11">G-protein coupled receptors family 1 profile domain-containing protein</fullName>
    </recommendedName>
</protein>
<dbReference type="GO" id="GO:0004930">
    <property type="term" value="F:G protein-coupled receptor activity"/>
    <property type="evidence" value="ECO:0007669"/>
    <property type="project" value="UniProtKB-KW"/>
</dbReference>
<dbReference type="SUPFAM" id="SSF81321">
    <property type="entry name" value="Family A G protein-coupled receptor-like"/>
    <property type="match status" value="1"/>
</dbReference>
<evidence type="ECO:0000256" key="1">
    <source>
        <dbReference type="ARBA" id="ARBA00004141"/>
    </source>
</evidence>
<evidence type="ECO:0000256" key="2">
    <source>
        <dbReference type="ARBA" id="ARBA00022692"/>
    </source>
</evidence>
<dbReference type="PROSITE" id="PS50262">
    <property type="entry name" value="G_PROTEIN_RECEP_F1_2"/>
    <property type="match status" value="1"/>
</dbReference>
<dbReference type="Gene3D" id="1.20.1070.10">
    <property type="entry name" value="Rhodopsin 7-helix transmembrane proteins"/>
    <property type="match status" value="1"/>
</dbReference>
<keyword evidence="5 10" id="KW-0472">Membrane</keyword>
<dbReference type="EnsemblMetazoa" id="XM_038203435.1">
    <property type="protein sequence ID" value="XP_038059363.1"/>
    <property type="gene ID" value="LOC119730487"/>
</dbReference>
<dbReference type="InterPro" id="IPR000276">
    <property type="entry name" value="GPCR_Rhodpsn"/>
</dbReference>
<accession>A0A914A6D5</accession>
<dbReference type="PANTHER" id="PTHR24243">
    <property type="entry name" value="G-PROTEIN COUPLED RECEPTOR"/>
    <property type="match status" value="1"/>
</dbReference>
<evidence type="ECO:0000256" key="5">
    <source>
        <dbReference type="ARBA" id="ARBA00023136"/>
    </source>
</evidence>
<feature type="transmembrane region" description="Helical" evidence="10">
    <location>
        <begin position="34"/>
        <end position="59"/>
    </location>
</feature>
<evidence type="ECO:0000256" key="8">
    <source>
        <dbReference type="RuleBase" id="RU000688"/>
    </source>
</evidence>
<keyword evidence="4 8" id="KW-0297">G-protein coupled receptor</keyword>
<dbReference type="Pfam" id="PF00001">
    <property type="entry name" value="7tm_1"/>
    <property type="match status" value="1"/>
</dbReference>
<name>A0A914A6D5_PATMI</name>
<dbReference type="RefSeq" id="XP_038059363.1">
    <property type="nucleotide sequence ID" value="XM_038203435.1"/>
</dbReference>
<keyword evidence="7 8" id="KW-0807">Transducer</keyword>
<feature type="transmembrane region" description="Helical" evidence="10">
    <location>
        <begin position="113"/>
        <end position="134"/>
    </location>
</feature>
<dbReference type="SMART" id="SM01381">
    <property type="entry name" value="7TM_GPCR_Srsx"/>
    <property type="match status" value="1"/>
</dbReference>
<evidence type="ECO:0000256" key="3">
    <source>
        <dbReference type="ARBA" id="ARBA00022989"/>
    </source>
</evidence>
<feature type="transmembrane region" description="Helical" evidence="10">
    <location>
        <begin position="220"/>
        <end position="237"/>
    </location>
</feature>
<evidence type="ECO:0000256" key="9">
    <source>
        <dbReference type="SAM" id="MobiDB-lite"/>
    </source>
</evidence>
<keyword evidence="2 8" id="KW-0812">Transmembrane</keyword>
<comment type="subcellular location">
    <subcellularLocation>
        <location evidence="1">Membrane</location>
        <topology evidence="1">Multi-pass membrane protein</topology>
    </subcellularLocation>
</comment>
<dbReference type="OMA" id="SFSEWIC"/>
<keyword evidence="13" id="KW-1185">Reference proteome</keyword>
<dbReference type="PROSITE" id="PS00237">
    <property type="entry name" value="G_PROTEIN_RECEP_F1_1"/>
    <property type="match status" value="1"/>
</dbReference>
<feature type="domain" description="G-protein coupled receptors family 1 profile" evidence="11">
    <location>
        <begin position="50"/>
        <end position="327"/>
    </location>
</feature>
<evidence type="ECO:0000256" key="7">
    <source>
        <dbReference type="ARBA" id="ARBA00023224"/>
    </source>
</evidence>
<keyword evidence="3 10" id="KW-1133">Transmembrane helix</keyword>
<feature type="region of interest" description="Disordered" evidence="9">
    <location>
        <begin position="355"/>
        <end position="383"/>
    </location>
</feature>
<dbReference type="OrthoDB" id="10036964at2759"/>
<evidence type="ECO:0000256" key="4">
    <source>
        <dbReference type="ARBA" id="ARBA00023040"/>
    </source>
</evidence>
<evidence type="ECO:0000313" key="13">
    <source>
        <dbReference type="Proteomes" id="UP000887568"/>
    </source>
</evidence>
<feature type="transmembrane region" description="Helical" evidence="10">
    <location>
        <begin position="155"/>
        <end position="174"/>
    </location>
</feature>
<dbReference type="PANTHER" id="PTHR24243:SF208">
    <property type="entry name" value="PYROKININ-1 RECEPTOR"/>
    <property type="match status" value="1"/>
</dbReference>
<keyword evidence="6 8" id="KW-0675">Receptor</keyword>
<evidence type="ECO:0000259" key="11">
    <source>
        <dbReference type="PROSITE" id="PS50262"/>
    </source>
</evidence>
<dbReference type="AlphaFoldDB" id="A0A914A6D5"/>
<reference evidence="12" key="1">
    <citation type="submission" date="2022-11" db="UniProtKB">
        <authorList>
            <consortium name="EnsemblMetazoa"/>
        </authorList>
    </citation>
    <scope>IDENTIFICATION</scope>
</reference>
<proteinExistence type="inferred from homology"/>
<comment type="similarity">
    <text evidence="8">Belongs to the G-protein coupled receptor 1 family.</text>
</comment>
<sequence length="383" mass="42976">MGSCTSSGECGTLQTFNISAEAASQWLYTPADRVIMPIVIPIICLLGILTNSTFLFVLFRVPQLRSDTNVYLAHLAVADVLYLCMTTAIYVWLFASSPVAFDFPFENSASCVSFILVLNTGYFTAIAAVTAVSYERYLALCHPIKHRQIRTRVRTYKMTGLCWLLGLLFASSTVPHSARLILQKFQWPDDDEYQDFPSLVTRCDAVSSWVRYAVPPFQNFPWLITMAANVYMYIQIVRQLNNRRSKNSTMERAQKALLLRNQVAKMLVVNGVIFFMCQVPYRILSFSEWICLIGHIPDPLLITLGSGARWISTLPQLINAFINPLVYGVMSEQYRVALAQVFGCKGRARQNNSAHPPFVISAPGNKNSSTDNATTSDTNETQL</sequence>
<dbReference type="Proteomes" id="UP000887568">
    <property type="component" value="Unplaced"/>
</dbReference>
<dbReference type="CDD" id="cd00637">
    <property type="entry name" value="7tm_classA_rhodopsin-like"/>
    <property type="match status" value="1"/>
</dbReference>
<evidence type="ECO:0000256" key="6">
    <source>
        <dbReference type="ARBA" id="ARBA00023170"/>
    </source>
</evidence>
<feature type="transmembrane region" description="Helical" evidence="10">
    <location>
        <begin position="71"/>
        <end position="93"/>
    </location>
</feature>